<dbReference type="AlphaFoldDB" id="A0A941DSM2"/>
<evidence type="ECO:0000256" key="5">
    <source>
        <dbReference type="HAMAP-Rule" id="MF_00299"/>
    </source>
</evidence>
<dbReference type="HAMAP" id="MF_00299">
    <property type="entry name" value="KptA"/>
    <property type="match status" value="1"/>
</dbReference>
<organism evidence="6 7">
    <name type="scientific">Undibacterium luofuense</name>
    <dbReference type="NCBI Taxonomy" id="2828733"/>
    <lineage>
        <taxon>Bacteria</taxon>
        <taxon>Pseudomonadati</taxon>
        <taxon>Pseudomonadota</taxon>
        <taxon>Betaproteobacteria</taxon>
        <taxon>Burkholderiales</taxon>
        <taxon>Oxalobacteraceae</taxon>
        <taxon>Undibacterium</taxon>
    </lineage>
</organism>
<comment type="caution">
    <text evidence="6">The sequence shown here is derived from an EMBL/GenBank/DDBJ whole genome shotgun (WGS) entry which is preliminary data.</text>
</comment>
<dbReference type="NCBIfam" id="NF002014">
    <property type="entry name" value="PRK00819.1-4"/>
    <property type="match status" value="1"/>
</dbReference>
<protein>
    <recommendedName>
        <fullName evidence="5">Probable RNA 2'-phosphotransferase</fullName>
        <ecNumber evidence="5">2.7.1.-</ecNumber>
    </recommendedName>
</protein>
<dbReference type="InterPro" id="IPR042081">
    <property type="entry name" value="RNA_2'-PTrans_C"/>
</dbReference>
<evidence type="ECO:0000256" key="1">
    <source>
        <dbReference type="ARBA" id="ARBA00009836"/>
    </source>
</evidence>
<evidence type="ECO:0000256" key="2">
    <source>
        <dbReference type="ARBA" id="ARBA00022679"/>
    </source>
</evidence>
<accession>A0A941DSM2</accession>
<dbReference type="Gene3D" id="3.20.170.30">
    <property type="match status" value="1"/>
</dbReference>
<dbReference type="Pfam" id="PF01885">
    <property type="entry name" value="PTS_2-RNA"/>
    <property type="match status" value="1"/>
</dbReference>
<keyword evidence="2 5" id="KW-0808">Transferase</keyword>
<dbReference type="InterPro" id="IPR022928">
    <property type="entry name" value="RNA_2'-PTrans_KptA"/>
</dbReference>
<dbReference type="GO" id="GO:0006388">
    <property type="term" value="P:tRNA splicing, via endonucleolytic cleavage and ligation"/>
    <property type="evidence" value="ECO:0007669"/>
    <property type="project" value="UniProtKB-UniRule"/>
</dbReference>
<dbReference type="Gene3D" id="1.10.10.970">
    <property type="entry name" value="RNA 2'-phosphotransferase, Tpt1/KptA family, N-terminal domain"/>
    <property type="match status" value="1"/>
</dbReference>
<comment type="function">
    <text evidence="4 5">Removes the 2'-phosphate from RNA via an intermediate in which the phosphate is ADP-ribosylated by NAD followed by a presumed transesterification to release the RNA and generate ADP-ribose 1''-2''-cyclic phosphate (APPR&gt;P). May function as an ADP-ribosylase.</text>
</comment>
<evidence type="ECO:0000256" key="4">
    <source>
        <dbReference type="ARBA" id="ARBA00025212"/>
    </source>
</evidence>
<keyword evidence="3 5" id="KW-0520">NAD</keyword>
<evidence type="ECO:0000313" key="7">
    <source>
        <dbReference type="Proteomes" id="UP000680067"/>
    </source>
</evidence>
<dbReference type="InterPro" id="IPR002745">
    <property type="entry name" value="Ptrans_KptA/Tpt1"/>
</dbReference>
<comment type="similarity">
    <text evidence="1 5">Belongs to the KptA/TPT1 family.</text>
</comment>
<evidence type="ECO:0000313" key="6">
    <source>
        <dbReference type="EMBL" id="MBR7784116.1"/>
    </source>
</evidence>
<dbReference type="GO" id="GO:0000215">
    <property type="term" value="F:tRNA 2'-phosphotransferase activity"/>
    <property type="evidence" value="ECO:0007669"/>
    <property type="project" value="TreeGrafter"/>
</dbReference>
<gene>
    <name evidence="5" type="primary">kptA</name>
    <name evidence="6" type="ORF">KDM89_18365</name>
</gene>
<dbReference type="PANTHER" id="PTHR12684">
    <property type="entry name" value="PUTATIVE PHOSPHOTRANSFERASE"/>
    <property type="match status" value="1"/>
</dbReference>
<reference evidence="6" key="1">
    <citation type="submission" date="2021-04" db="EMBL/GenBank/DDBJ databases">
        <title>novel species isolated from subtropical streams in China.</title>
        <authorList>
            <person name="Lu H."/>
        </authorList>
    </citation>
    <scope>NUCLEOTIDE SEQUENCE</scope>
    <source>
        <strain evidence="6">LFS511W</strain>
    </source>
</reference>
<evidence type="ECO:0000256" key="3">
    <source>
        <dbReference type="ARBA" id="ARBA00023027"/>
    </source>
</evidence>
<dbReference type="InterPro" id="IPR042080">
    <property type="entry name" value="RNA_2'-PTrans_N"/>
</dbReference>
<dbReference type="PANTHER" id="PTHR12684:SF2">
    <property type="entry name" value="TRNA 2'-PHOSPHOTRANSFERASE 1"/>
    <property type="match status" value="1"/>
</dbReference>
<name>A0A941DSM2_9BURK</name>
<dbReference type="EC" id="2.7.1.-" evidence="5"/>
<dbReference type="SUPFAM" id="SSF56399">
    <property type="entry name" value="ADP-ribosylation"/>
    <property type="match status" value="1"/>
</dbReference>
<proteinExistence type="inferred from homology"/>
<sequence>MVLRHQPEAAGIQLDAQGWCDIDDLLQGVAQHHAPLSKETLMEIVATNEKKRFAISDCGQRIRASQGHSIGVSLGLQAATPPATLYHGTASRFLDSVLQNGLQKQSRQHVHLSASLDTAIAVGSRHGKPVVLTIDCPAMQAAGHLFYCSENDVWLTDSVPAACLRLMD</sequence>
<dbReference type="EMBL" id="JAGSPN010000018">
    <property type="protein sequence ID" value="MBR7784116.1"/>
    <property type="molecule type" value="Genomic_DNA"/>
</dbReference>
<dbReference type="GO" id="GO:0003950">
    <property type="term" value="F:NAD+ poly-ADP-ribosyltransferase activity"/>
    <property type="evidence" value="ECO:0007669"/>
    <property type="project" value="InterPro"/>
</dbReference>
<keyword evidence="7" id="KW-1185">Reference proteome</keyword>
<dbReference type="Proteomes" id="UP000680067">
    <property type="component" value="Unassembled WGS sequence"/>
</dbReference>